<gene>
    <name evidence="3" type="ORF">ACFSDA_05765</name>
</gene>
<name>A0ABW4PUU2_9MICO</name>
<evidence type="ECO:0000256" key="1">
    <source>
        <dbReference type="SAM" id="MobiDB-lite"/>
    </source>
</evidence>
<dbReference type="InterPro" id="IPR007410">
    <property type="entry name" value="LpqE-like"/>
</dbReference>
<feature type="region of interest" description="Disordered" evidence="1">
    <location>
        <begin position="36"/>
        <end position="55"/>
    </location>
</feature>
<reference evidence="4" key="1">
    <citation type="journal article" date="2019" name="Int. J. Syst. Evol. Microbiol.">
        <title>The Global Catalogue of Microorganisms (GCM) 10K type strain sequencing project: providing services to taxonomists for standard genome sequencing and annotation.</title>
        <authorList>
            <consortium name="The Broad Institute Genomics Platform"/>
            <consortium name="The Broad Institute Genome Sequencing Center for Infectious Disease"/>
            <person name="Wu L."/>
            <person name="Ma J."/>
        </authorList>
    </citation>
    <scope>NUCLEOTIDE SEQUENCE [LARGE SCALE GENOMIC DNA]</scope>
    <source>
        <strain evidence="4">JCM 11650</strain>
    </source>
</reference>
<proteinExistence type="predicted"/>
<dbReference type="InterPro" id="IPR036182">
    <property type="entry name" value="PCuAC_sf"/>
</dbReference>
<dbReference type="RefSeq" id="WP_343903852.1">
    <property type="nucleotide sequence ID" value="NZ_BAAAIS010000002.1"/>
</dbReference>
<dbReference type="PANTHER" id="PTHR36302">
    <property type="entry name" value="BLR7088 PROTEIN"/>
    <property type="match status" value="1"/>
</dbReference>
<dbReference type="Proteomes" id="UP001597280">
    <property type="component" value="Unassembled WGS sequence"/>
</dbReference>
<dbReference type="EMBL" id="JBHUFL010000002">
    <property type="protein sequence ID" value="MFD1834582.1"/>
    <property type="molecule type" value="Genomic_DNA"/>
</dbReference>
<accession>A0ABW4PUU2</accession>
<evidence type="ECO:0000313" key="3">
    <source>
        <dbReference type="EMBL" id="MFD1834582.1"/>
    </source>
</evidence>
<feature type="signal peptide" evidence="2">
    <location>
        <begin position="1"/>
        <end position="19"/>
    </location>
</feature>
<keyword evidence="2" id="KW-0732">Signal</keyword>
<dbReference type="Gene3D" id="2.60.40.1890">
    <property type="entry name" value="PCu(A)C copper chaperone"/>
    <property type="match status" value="1"/>
</dbReference>
<dbReference type="InterPro" id="IPR058248">
    <property type="entry name" value="Lxx211020-like"/>
</dbReference>
<sequence length="196" mass="19172">MSRTTLPPTLLRSSLSRRAALLGALALPLAACSAGGSDDAGSDGGGTGSSASDGATDAVDTATLSLADAWVKAVESGMSGLFGTLSNASSSAVTLVGAASSAAGMVQLHETNADGSGGMSMKEREGGFAIPAGGELRLEPGGDHIMLMDLTAPLLAGDAVDVTLHFAGGAELPVTATVKDFAGAQENYSPSDGSDE</sequence>
<comment type="caution">
    <text evidence="3">The sequence shown here is derived from an EMBL/GenBank/DDBJ whole genome shotgun (WGS) entry which is preliminary data.</text>
</comment>
<organism evidence="3 4">
    <name type="scientific">Brachybacterium rhamnosum</name>
    <dbReference type="NCBI Taxonomy" id="173361"/>
    <lineage>
        <taxon>Bacteria</taxon>
        <taxon>Bacillati</taxon>
        <taxon>Actinomycetota</taxon>
        <taxon>Actinomycetes</taxon>
        <taxon>Micrococcales</taxon>
        <taxon>Dermabacteraceae</taxon>
        <taxon>Brachybacterium</taxon>
    </lineage>
</organism>
<evidence type="ECO:0000313" key="4">
    <source>
        <dbReference type="Proteomes" id="UP001597280"/>
    </source>
</evidence>
<keyword evidence="4" id="KW-1185">Reference proteome</keyword>
<evidence type="ECO:0000256" key="2">
    <source>
        <dbReference type="SAM" id="SignalP"/>
    </source>
</evidence>
<dbReference type="SUPFAM" id="SSF110087">
    <property type="entry name" value="DR1885-like metal-binding protein"/>
    <property type="match status" value="1"/>
</dbReference>
<feature type="chain" id="PRO_5047069656" evidence="2">
    <location>
        <begin position="20"/>
        <end position="196"/>
    </location>
</feature>
<dbReference type="PANTHER" id="PTHR36302:SF1">
    <property type="entry name" value="COPPER CHAPERONE PCU(A)C"/>
    <property type="match status" value="1"/>
</dbReference>
<protein>
    <submittedName>
        <fullName evidence="3">Copper chaperone PCu(A)C</fullName>
    </submittedName>
</protein>
<dbReference type="Pfam" id="PF04314">
    <property type="entry name" value="PCuAC"/>
    <property type="match status" value="1"/>
</dbReference>